<dbReference type="GO" id="GO:0020037">
    <property type="term" value="F:heme binding"/>
    <property type="evidence" value="ECO:0007669"/>
    <property type="project" value="InterPro"/>
</dbReference>
<dbReference type="InParanoid" id="K1X9X5"/>
<sequence length="515" mass="56934">MLASSIDAATLLSALASSALIYTISLVIYRLTLHPLAKYPGPFLAKICDLDNFYHVCRGDRHTNFFYCHEKYGPVYRYGPNRLSFNTANALHDIHGHKANVQKARLYSAFVRGTAVSTLTCVDKVRHAQKRRVISHAFSERALKSMEQYVLEPIREFCTILQQSGGKEALNMDDWDTYLLFDIMGALAFGRSFKLLTSSENRYVPEVMHTGTIFGNINGNALWAHYTGISNLLMPQGNADRKAFRAYAQKEARDRMALGAEGTDRKDFFHYLIEAKDPQTGEGFTLSDLWSEANLILTAGSDTSSTVMSGTFFYLTHNPTILATVTREVRDAFAGGQVEDIVSGSKLNSCVYLRACLDESMRISPPVPGPLPREVCAGGAMIDGIMVPAGIDVSVGTWAIHHNKDYYPSPHTYNPSRWIASDSIPASAGYAGVARADVEKAQRAFAAFSLGPRGCIGRNMAYLELTLAMARVLFLFDLELASTLGEGGPGGEWMTWDHFNAYKEGPVLRFLPRKV</sequence>
<dbReference type="InterPro" id="IPR050121">
    <property type="entry name" value="Cytochrome_P450_monoxygenase"/>
</dbReference>
<dbReference type="Proteomes" id="UP000006753">
    <property type="component" value="Unassembled WGS sequence"/>
</dbReference>
<evidence type="ECO:0000256" key="13">
    <source>
        <dbReference type="RuleBase" id="RU000461"/>
    </source>
</evidence>
<dbReference type="GO" id="GO:0005506">
    <property type="term" value="F:iron ion binding"/>
    <property type="evidence" value="ECO:0007669"/>
    <property type="project" value="InterPro"/>
</dbReference>
<evidence type="ECO:0000256" key="11">
    <source>
        <dbReference type="ARBA" id="ARBA00023136"/>
    </source>
</evidence>
<keyword evidence="5 14" id="KW-0812">Transmembrane</keyword>
<dbReference type="PANTHER" id="PTHR24305">
    <property type="entry name" value="CYTOCHROME P450"/>
    <property type="match status" value="1"/>
</dbReference>
<dbReference type="InterPro" id="IPR001128">
    <property type="entry name" value="Cyt_P450"/>
</dbReference>
<dbReference type="InterPro" id="IPR036396">
    <property type="entry name" value="Cyt_P450_sf"/>
</dbReference>
<dbReference type="SUPFAM" id="SSF48264">
    <property type="entry name" value="Cytochrome P450"/>
    <property type="match status" value="1"/>
</dbReference>
<evidence type="ECO:0000313" key="16">
    <source>
        <dbReference type="Proteomes" id="UP000006753"/>
    </source>
</evidence>
<comment type="subcellular location">
    <subcellularLocation>
        <location evidence="2">Membrane</location>
    </subcellularLocation>
</comment>
<dbReference type="RefSeq" id="XP_007288834.1">
    <property type="nucleotide sequence ID" value="XM_007288772.1"/>
</dbReference>
<keyword evidence="6 12" id="KW-0479">Metal-binding</keyword>
<evidence type="ECO:0000256" key="9">
    <source>
        <dbReference type="ARBA" id="ARBA00023004"/>
    </source>
</evidence>
<dbReference type="GO" id="GO:0016705">
    <property type="term" value="F:oxidoreductase activity, acting on paired donors, with incorporation or reduction of molecular oxygen"/>
    <property type="evidence" value="ECO:0007669"/>
    <property type="project" value="InterPro"/>
</dbReference>
<evidence type="ECO:0000256" key="12">
    <source>
        <dbReference type="PIRSR" id="PIRSR602401-1"/>
    </source>
</evidence>
<dbReference type="GO" id="GO:1902181">
    <property type="term" value="P:verruculogen biosynthetic process"/>
    <property type="evidence" value="ECO:0007669"/>
    <property type="project" value="UniProtKB-ARBA"/>
</dbReference>
<dbReference type="KEGG" id="mbe:MBM_00945"/>
<keyword evidence="10 13" id="KW-0503">Monooxygenase</keyword>
<protein>
    <submittedName>
        <fullName evidence="15">Putative benzoate 4-monooxygenase cytochrome P450</fullName>
    </submittedName>
</protein>
<evidence type="ECO:0000256" key="3">
    <source>
        <dbReference type="ARBA" id="ARBA00010617"/>
    </source>
</evidence>
<evidence type="ECO:0000256" key="4">
    <source>
        <dbReference type="ARBA" id="ARBA00022617"/>
    </source>
</evidence>
<dbReference type="GeneID" id="18756880"/>
<evidence type="ECO:0000256" key="10">
    <source>
        <dbReference type="ARBA" id="ARBA00023033"/>
    </source>
</evidence>
<keyword evidence="11 14" id="KW-0472">Membrane</keyword>
<comment type="cofactor">
    <cofactor evidence="1 12">
        <name>heme</name>
        <dbReference type="ChEBI" id="CHEBI:30413"/>
    </cofactor>
</comment>
<comment type="similarity">
    <text evidence="3 13">Belongs to the cytochrome P450 family.</text>
</comment>
<dbReference type="GO" id="GO:0004497">
    <property type="term" value="F:monooxygenase activity"/>
    <property type="evidence" value="ECO:0007669"/>
    <property type="project" value="UniProtKB-KW"/>
</dbReference>
<dbReference type="Pfam" id="PF00067">
    <property type="entry name" value="p450"/>
    <property type="match status" value="1"/>
</dbReference>
<evidence type="ECO:0000256" key="1">
    <source>
        <dbReference type="ARBA" id="ARBA00001971"/>
    </source>
</evidence>
<evidence type="ECO:0000256" key="6">
    <source>
        <dbReference type="ARBA" id="ARBA00022723"/>
    </source>
</evidence>
<evidence type="ECO:0000256" key="14">
    <source>
        <dbReference type="SAM" id="Phobius"/>
    </source>
</evidence>
<keyword evidence="16" id="KW-1185">Reference proteome</keyword>
<accession>K1X9X5</accession>
<dbReference type="CDD" id="cd11061">
    <property type="entry name" value="CYP67-like"/>
    <property type="match status" value="1"/>
</dbReference>
<dbReference type="PRINTS" id="PR00463">
    <property type="entry name" value="EP450I"/>
</dbReference>
<evidence type="ECO:0000256" key="5">
    <source>
        <dbReference type="ARBA" id="ARBA00022692"/>
    </source>
</evidence>
<dbReference type="OMA" id="HACIDEA"/>
<dbReference type="Gene3D" id="1.10.630.10">
    <property type="entry name" value="Cytochrome P450"/>
    <property type="match status" value="1"/>
</dbReference>
<feature type="binding site" description="axial binding residue" evidence="12">
    <location>
        <position position="455"/>
    </location>
    <ligand>
        <name>heme</name>
        <dbReference type="ChEBI" id="CHEBI:30413"/>
    </ligand>
    <ligandPart>
        <name>Fe</name>
        <dbReference type="ChEBI" id="CHEBI:18248"/>
    </ligandPart>
</feature>
<dbReference type="HOGENOM" id="CLU_001570_14_11_1"/>
<reference evidence="15 16" key="1">
    <citation type="journal article" date="2012" name="BMC Genomics">
        <title>Sequencing the genome of Marssonina brunnea reveals fungus-poplar co-evolution.</title>
        <authorList>
            <person name="Zhu S."/>
            <person name="Cao Y.-Z."/>
            <person name="Jiang C."/>
            <person name="Tan B.-Y."/>
            <person name="Wang Z."/>
            <person name="Feng S."/>
            <person name="Zhang L."/>
            <person name="Su X.-H."/>
            <person name="Brejova B."/>
            <person name="Vinar T."/>
            <person name="Xu M."/>
            <person name="Wang M.-X."/>
            <person name="Zhang S.-G."/>
            <person name="Huang M.-R."/>
            <person name="Wu R."/>
            <person name="Zhou Y."/>
        </authorList>
    </citation>
    <scope>NUCLEOTIDE SEQUENCE [LARGE SCALE GENOMIC DNA]</scope>
    <source>
        <strain evidence="15 16">MB_m1</strain>
    </source>
</reference>
<name>K1X9X5_MARBU</name>
<dbReference type="AlphaFoldDB" id="K1X9X5"/>
<dbReference type="OrthoDB" id="1470350at2759"/>
<keyword evidence="9 12" id="KW-0408">Iron</keyword>
<dbReference type="InterPro" id="IPR017972">
    <property type="entry name" value="Cyt_P450_CS"/>
</dbReference>
<dbReference type="EMBL" id="JH921428">
    <property type="protein sequence ID" value="EKD21832.1"/>
    <property type="molecule type" value="Genomic_DNA"/>
</dbReference>
<dbReference type="eggNOG" id="KOG0157">
    <property type="taxonomic scope" value="Eukaryota"/>
</dbReference>
<feature type="transmembrane region" description="Helical" evidence="14">
    <location>
        <begin position="6"/>
        <end position="29"/>
    </location>
</feature>
<dbReference type="GO" id="GO:0016020">
    <property type="term" value="C:membrane"/>
    <property type="evidence" value="ECO:0007669"/>
    <property type="project" value="UniProtKB-SubCell"/>
</dbReference>
<dbReference type="PRINTS" id="PR00385">
    <property type="entry name" value="P450"/>
</dbReference>
<dbReference type="PANTHER" id="PTHR24305:SF237">
    <property type="entry name" value="CYTOCHROME P450 MONOOXYGENASE ATNE-RELATED"/>
    <property type="match status" value="1"/>
</dbReference>
<dbReference type="STRING" id="1072389.K1X9X5"/>
<evidence type="ECO:0000313" key="15">
    <source>
        <dbReference type="EMBL" id="EKD21832.1"/>
    </source>
</evidence>
<dbReference type="PROSITE" id="PS00086">
    <property type="entry name" value="CYTOCHROME_P450"/>
    <property type="match status" value="1"/>
</dbReference>
<dbReference type="FunFam" id="1.10.630.10:FF:000063">
    <property type="entry name" value="Cytochrome P450 monooxygenase"/>
    <property type="match status" value="1"/>
</dbReference>
<evidence type="ECO:0000256" key="7">
    <source>
        <dbReference type="ARBA" id="ARBA00022989"/>
    </source>
</evidence>
<keyword evidence="7 14" id="KW-1133">Transmembrane helix</keyword>
<evidence type="ECO:0000256" key="8">
    <source>
        <dbReference type="ARBA" id="ARBA00023002"/>
    </source>
</evidence>
<proteinExistence type="inferred from homology"/>
<dbReference type="InterPro" id="IPR002401">
    <property type="entry name" value="Cyt_P450_E_grp-I"/>
</dbReference>
<gene>
    <name evidence="15" type="ORF">MBM_00945</name>
</gene>
<organism evidence="15 16">
    <name type="scientific">Marssonina brunnea f. sp. multigermtubi (strain MB_m1)</name>
    <name type="common">Marssonina leaf spot fungus</name>
    <dbReference type="NCBI Taxonomy" id="1072389"/>
    <lineage>
        <taxon>Eukaryota</taxon>
        <taxon>Fungi</taxon>
        <taxon>Dikarya</taxon>
        <taxon>Ascomycota</taxon>
        <taxon>Pezizomycotina</taxon>
        <taxon>Leotiomycetes</taxon>
        <taxon>Helotiales</taxon>
        <taxon>Drepanopezizaceae</taxon>
        <taxon>Drepanopeziza</taxon>
    </lineage>
</organism>
<keyword evidence="4 12" id="KW-0349">Heme</keyword>
<keyword evidence="8 13" id="KW-0560">Oxidoreductase</keyword>
<evidence type="ECO:0000256" key="2">
    <source>
        <dbReference type="ARBA" id="ARBA00004370"/>
    </source>
</evidence>